<sequence>MRWAAPGRGRRQDGCPRELERRCMRTTMSLNAVQIPRALSRLSLLSRLHLRRCVPRVRGEESASTVPALRTIRIPTSIAYVCLGFHYYSPATLLIHFQEDIANRSFRPLTSAPVISFSPLSRFPLRVCVTWELHGLEGPLLRLEGFASVRVQRALCAVTFPRDSLRLVLSMLPVQSSTCFVQVQVQKIPACSSSPVPSLLLSFLPLTGIFARRQHRLDPMDAAPSYDTPHRLLRPLPTYTTILGPCADTFSAARLRAAFSPSFAQPPTRTWCWTGRGGRRAVRRGAAP</sequence>
<reference evidence="1" key="1">
    <citation type="submission" date="2020-05" db="EMBL/GenBank/DDBJ databases">
        <title>Mycena genomes resolve the evolution of fungal bioluminescence.</title>
        <authorList>
            <person name="Tsai I.J."/>
        </authorList>
    </citation>
    <scope>NUCLEOTIDE SEQUENCE</scope>
    <source>
        <strain evidence="1">160909Yilan</strain>
    </source>
</reference>
<evidence type="ECO:0000313" key="2">
    <source>
        <dbReference type="Proteomes" id="UP000623467"/>
    </source>
</evidence>
<organism evidence="1 2">
    <name type="scientific">Mycena sanguinolenta</name>
    <dbReference type="NCBI Taxonomy" id="230812"/>
    <lineage>
        <taxon>Eukaryota</taxon>
        <taxon>Fungi</taxon>
        <taxon>Dikarya</taxon>
        <taxon>Basidiomycota</taxon>
        <taxon>Agaricomycotina</taxon>
        <taxon>Agaricomycetes</taxon>
        <taxon>Agaricomycetidae</taxon>
        <taxon>Agaricales</taxon>
        <taxon>Marasmiineae</taxon>
        <taxon>Mycenaceae</taxon>
        <taxon>Mycena</taxon>
    </lineage>
</organism>
<accession>A0A8H6YFK4</accession>
<dbReference type="Proteomes" id="UP000623467">
    <property type="component" value="Unassembled WGS sequence"/>
</dbReference>
<dbReference type="AlphaFoldDB" id="A0A8H6YFK4"/>
<comment type="caution">
    <text evidence="1">The sequence shown here is derived from an EMBL/GenBank/DDBJ whole genome shotgun (WGS) entry which is preliminary data.</text>
</comment>
<proteinExistence type="predicted"/>
<gene>
    <name evidence="1" type="ORF">MSAN_01218600</name>
</gene>
<dbReference type="EMBL" id="JACAZH010000009">
    <property type="protein sequence ID" value="KAF7358793.1"/>
    <property type="molecule type" value="Genomic_DNA"/>
</dbReference>
<protein>
    <submittedName>
        <fullName evidence="1">Uncharacterized protein</fullName>
    </submittedName>
</protein>
<evidence type="ECO:0000313" key="1">
    <source>
        <dbReference type="EMBL" id="KAF7358793.1"/>
    </source>
</evidence>
<name>A0A8H6YFK4_9AGAR</name>
<keyword evidence="2" id="KW-1185">Reference proteome</keyword>